<keyword evidence="4 5" id="KW-0472">Membrane</keyword>
<keyword evidence="8" id="KW-1185">Reference proteome</keyword>
<dbReference type="PANTHER" id="PTHR13325">
    <property type="entry name" value="PROTEASE M50 MEMBRANE-BOUND TRANSCRIPTION FACTOR SITE 2 PROTEASE"/>
    <property type="match status" value="1"/>
</dbReference>
<dbReference type="GO" id="GO:0012505">
    <property type="term" value="C:endomembrane system"/>
    <property type="evidence" value="ECO:0007669"/>
    <property type="project" value="UniProtKB-SubCell"/>
</dbReference>
<dbReference type="SMART" id="SM00228">
    <property type="entry name" value="PDZ"/>
    <property type="match status" value="1"/>
</dbReference>
<dbReference type="PATRIC" id="fig|1705562.3.peg.1388"/>
<evidence type="ECO:0000256" key="4">
    <source>
        <dbReference type="ARBA" id="ARBA00023136"/>
    </source>
</evidence>
<feature type="transmembrane region" description="Helical" evidence="5">
    <location>
        <begin position="192"/>
        <end position="213"/>
    </location>
</feature>
<comment type="subcellular location">
    <subcellularLocation>
        <location evidence="1">Endomembrane system</location>
        <topology evidence="1">Multi-pass membrane protein</topology>
    </subcellularLocation>
</comment>
<reference evidence="7 8" key="1">
    <citation type="submission" date="2015-08" db="EMBL/GenBank/DDBJ databases">
        <title>Genomes of Isolates from Cabo Rojo, PR.</title>
        <authorList>
            <person name="Sanchez-Nieves R.L."/>
            <person name="Montalvo-Rodriguez R."/>
        </authorList>
    </citation>
    <scope>NUCLEOTIDE SEQUENCE [LARGE SCALE GENOMIC DNA]</scope>
    <source>
        <strain evidence="7 8">SL3</strain>
    </source>
</reference>
<feature type="domain" description="PDZ" evidence="6">
    <location>
        <begin position="215"/>
        <end position="276"/>
    </location>
</feature>
<dbReference type="GO" id="GO:0005737">
    <property type="term" value="C:cytoplasm"/>
    <property type="evidence" value="ECO:0007669"/>
    <property type="project" value="TreeGrafter"/>
</dbReference>
<evidence type="ECO:0000313" key="8">
    <source>
        <dbReference type="Proteomes" id="UP000037729"/>
    </source>
</evidence>
<evidence type="ECO:0000256" key="1">
    <source>
        <dbReference type="ARBA" id="ARBA00004127"/>
    </source>
</evidence>
<feature type="transmembrane region" description="Helical" evidence="5">
    <location>
        <begin position="561"/>
        <end position="582"/>
    </location>
</feature>
<dbReference type="InterPro" id="IPR036034">
    <property type="entry name" value="PDZ_sf"/>
</dbReference>
<dbReference type="CDD" id="cd06159">
    <property type="entry name" value="S2P-M50_PDZ_Arch"/>
    <property type="match status" value="1"/>
</dbReference>
<dbReference type="SUPFAM" id="SSF50156">
    <property type="entry name" value="PDZ domain-like"/>
    <property type="match status" value="2"/>
</dbReference>
<keyword evidence="7" id="KW-0645">Protease</keyword>
<proteinExistence type="predicted"/>
<protein>
    <submittedName>
        <fullName evidence="7">Metalloprotease</fullName>
    </submittedName>
</protein>
<feature type="transmembrane region" description="Helical" evidence="5">
    <location>
        <begin position="62"/>
        <end position="87"/>
    </location>
</feature>
<feature type="transmembrane region" description="Helical" evidence="5">
    <location>
        <begin position="113"/>
        <end position="134"/>
    </location>
</feature>
<accession>A0A0N0BPZ7</accession>
<dbReference type="InterPro" id="IPR008915">
    <property type="entry name" value="Peptidase_M50"/>
</dbReference>
<dbReference type="Pfam" id="PF17820">
    <property type="entry name" value="PDZ_6"/>
    <property type="match status" value="1"/>
</dbReference>
<evidence type="ECO:0000259" key="6">
    <source>
        <dbReference type="PROSITE" id="PS50106"/>
    </source>
</evidence>
<dbReference type="InterPro" id="IPR001193">
    <property type="entry name" value="MBTPS2"/>
</dbReference>
<organism evidence="7 8">
    <name type="scientific">Haloarcula rubripromontorii</name>
    <dbReference type="NCBI Taxonomy" id="1705562"/>
    <lineage>
        <taxon>Archaea</taxon>
        <taxon>Methanobacteriati</taxon>
        <taxon>Methanobacteriota</taxon>
        <taxon>Stenosarchaea group</taxon>
        <taxon>Halobacteria</taxon>
        <taxon>Halobacteriales</taxon>
        <taxon>Haloarculaceae</taxon>
        <taxon>Haloarcula</taxon>
    </lineage>
</organism>
<dbReference type="GO" id="GO:0004222">
    <property type="term" value="F:metalloendopeptidase activity"/>
    <property type="evidence" value="ECO:0007669"/>
    <property type="project" value="InterPro"/>
</dbReference>
<dbReference type="InterPro" id="IPR001478">
    <property type="entry name" value="PDZ"/>
</dbReference>
<keyword evidence="3 5" id="KW-1133">Transmembrane helix</keyword>
<dbReference type="GO" id="GO:0031293">
    <property type="term" value="P:membrane protein intracellular domain proteolysis"/>
    <property type="evidence" value="ECO:0007669"/>
    <property type="project" value="TreeGrafter"/>
</dbReference>
<keyword evidence="7" id="KW-0482">Metalloprotease</keyword>
<gene>
    <name evidence="7" type="ORF">AMS69_02210</name>
</gene>
<name>A0A0N0BPZ7_9EURY</name>
<evidence type="ECO:0000256" key="5">
    <source>
        <dbReference type="SAM" id="Phobius"/>
    </source>
</evidence>
<dbReference type="InterPro" id="IPR041489">
    <property type="entry name" value="PDZ_6"/>
</dbReference>
<keyword evidence="2 5" id="KW-0812">Transmembrane</keyword>
<sequence>MVSTLTWVLAGLVAYTLLAMALRTRGVVPEYIRFSGPITTIHTQKGKAVLDWLARPKRFWRAWGNLGVGFGLVVMVGSFLLVALGAYQALVNPQPSALNEPRNALAIPGVNDFLPLSVAPEIVLGLLLGLVVHEGGHGLFCRVEDIDIESMGLALLAIIPIGAFVEPDEDELLRTDRGSQTRMYTAGVTNNFALAIITLLLLFGPVAGAISVVDGVPVGSPISGTPAADAGIESGDVITAVDGQPVETQQELESVLGESDAQAVEVARKDATPVTVERSVVVSAALQSAPLGTGETIVAVNGTAVATRSEFEQAARTHSVATLETESGETVTTPLGAYVLVAEDGPLAGEGAPSGEGMIITAVNGERTHSGAALMQALEGGEPGDRVTVTGYVDGSRETYELTMAESEQVDNGIIGVGIQQGISGIQVSDFGIDAYPAAAFLEFIGGSPDTPTSVSEFSFAQRIFSTLLLPFIGVAGGFGYNFAGFTGIATNFYTVQGPLGALGSTPVFLLANVLFWTGWINLVIGQFNLIPTFPLDGGHILRASTESFVSRLPVSDGRRVTTAVSIAITVSMISGLLLMVFGPRLLT</sequence>
<comment type="caution">
    <text evidence="7">The sequence shown here is derived from an EMBL/GenBank/DDBJ whole genome shotgun (WGS) entry which is preliminary data.</text>
</comment>
<dbReference type="RefSeq" id="WP_053966463.1">
    <property type="nucleotide sequence ID" value="NZ_LIUF01000001.1"/>
</dbReference>
<dbReference type="AlphaFoldDB" id="A0A0N0BPZ7"/>
<dbReference type="Pfam" id="PF02163">
    <property type="entry name" value="Peptidase_M50"/>
    <property type="match status" value="1"/>
</dbReference>
<evidence type="ECO:0000256" key="3">
    <source>
        <dbReference type="ARBA" id="ARBA00022989"/>
    </source>
</evidence>
<keyword evidence="7" id="KW-0378">Hydrolase</keyword>
<dbReference type="PROSITE" id="PS50106">
    <property type="entry name" value="PDZ"/>
    <property type="match status" value="1"/>
</dbReference>
<dbReference type="EMBL" id="LIUF01000001">
    <property type="protein sequence ID" value="KOX94694.1"/>
    <property type="molecule type" value="Genomic_DNA"/>
</dbReference>
<feature type="transmembrane region" description="Helical" evidence="5">
    <location>
        <begin position="504"/>
        <end position="525"/>
    </location>
</feature>
<dbReference type="GO" id="GO:0016020">
    <property type="term" value="C:membrane"/>
    <property type="evidence" value="ECO:0007669"/>
    <property type="project" value="InterPro"/>
</dbReference>
<dbReference type="PANTHER" id="PTHR13325:SF3">
    <property type="entry name" value="MEMBRANE-BOUND TRANSCRIPTION FACTOR SITE-2 PROTEASE"/>
    <property type="match status" value="1"/>
</dbReference>
<evidence type="ECO:0000313" key="7">
    <source>
        <dbReference type="EMBL" id="KOX94694.1"/>
    </source>
</evidence>
<dbReference type="Gene3D" id="2.30.42.10">
    <property type="match status" value="2"/>
</dbReference>
<dbReference type="Proteomes" id="UP000037729">
    <property type="component" value="Unassembled WGS sequence"/>
</dbReference>
<dbReference type="OrthoDB" id="15212at2157"/>
<feature type="transmembrane region" description="Helical" evidence="5">
    <location>
        <begin position="6"/>
        <end position="24"/>
    </location>
</feature>
<dbReference type="STRING" id="1705562.AMS69_02210"/>
<evidence type="ECO:0000256" key="2">
    <source>
        <dbReference type="ARBA" id="ARBA00022692"/>
    </source>
</evidence>
<feature type="transmembrane region" description="Helical" evidence="5">
    <location>
        <begin position="464"/>
        <end position="484"/>
    </location>
</feature>